<evidence type="ECO:0000256" key="1">
    <source>
        <dbReference type="SAM" id="Phobius"/>
    </source>
</evidence>
<dbReference type="OrthoDB" id="8954444at2759"/>
<sequence length="435" mass="49187">MPQLARLEVRELNGCRKGEDQGGIEDGARQEQKHCWKNVPHWGQCPGAIRCLVPVLAALWLVIPEENFPYFLKDEGWWLLTGMLFTGLLLYLGSLLKFLYQYCKQYKRRKDCEKSEIFGDRTGQPHQACSEQDAGPLLFMVRALLDGLVVSLLQEPVSDPRVSQIQGLISKLETISQFTAVAANNNVSIEEQGLQTNNNEDKVLKTKLEDRVKNICTYLQKRASDLHCLLQTQDQYGVCIASVQQELLEYWELLEDLHTKVTLQPEMGQEVEVPHTVLTDTESLYTKLGLFQSRIHECQGHLSTSTHLLEELEVKQQDLAQTMALTVESAWTKDLLQCNTQQFEKVSKDFTSLSQQTLTFVMHLKDLSVSKEKNGIKTSDVKHVHSSSLPLSAVPVYSIVPATEKTPSDPDLDSTNKPSSKFSVLSLLCGLRQRR</sequence>
<keyword evidence="1" id="KW-1133">Transmembrane helix</keyword>
<evidence type="ECO:0000313" key="2">
    <source>
        <dbReference type="EMBL" id="TSR87288.1"/>
    </source>
</evidence>
<reference evidence="2 3" key="1">
    <citation type="journal article" date="2019" name="Genome Biol. Evol.">
        <title>Whole-Genome Sequencing of the Giant Devil Catfish, Bagarius yarrelli.</title>
        <authorList>
            <person name="Jiang W."/>
            <person name="Lv Y."/>
            <person name="Cheng L."/>
            <person name="Yang K."/>
            <person name="Chao B."/>
            <person name="Wang X."/>
            <person name="Li Y."/>
            <person name="Pan X."/>
            <person name="You X."/>
            <person name="Zhang Y."/>
            <person name="Yang J."/>
            <person name="Li J."/>
            <person name="Zhang X."/>
            <person name="Liu S."/>
            <person name="Sun C."/>
            <person name="Yang J."/>
            <person name="Shi Q."/>
        </authorList>
    </citation>
    <scope>NUCLEOTIDE SEQUENCE [LARGE SCALE GENOMIC DNA]</scope>
    <source>
        <strain evidence="2">JWS20170419001</strain>
        <tissue evidence="2">Muscle</tissue>
    </source>
</reference>
<comment type="caution">
    <text evidence="2">The sequence shown here is derived from an EMBL/GenBank/DDBJ whole genome shotgun (WGS) entry which is preliminary data.</text>
</comment>
<keyword evidence="3" id="KW-1185">Reference proteome</keyword>
<dbReference type="AlphaFoldDB" id="A0A556V1T8"/>
<protein>
    <submittedName>
        <fullName evidence="2">Uncharacterized protein</fullName>
    </submittedName>
</protein>
<proteinExistence type="predicted"/>
<gene>
    <name evidence="2" type="ORF">Baya_11911</name>
</gene>
<accession>A0A556V1T8</accession>
<feature type="transmembrane region" description="Helical" evidence="1">
    <location>
        <begin position="76"/>
        <end position="100"/>
    </location>
</feature>
<name>A0A556V1T8_BAGYA</name>
<organism evidence="2 3">
    <name type="scientific">Bagarius yarrelli</name>
    <name type="common">Goonch</name>
    <name type="synonym">Bagrus yarrelli</name>
    <dbReference type="NCBI Taxonomy" id="175774"/>
    <lineage>
        <taxon>Eukaryota</taxon>
        <taxon>Metazoa</taxon>
        <taxon>Chordata</taxon>
        <taxon>Craniata</taxon>
        <taxon>Vertebrata</taxon>
        <taxon>Euteleostomi</taxon>
        <taxon>Actinopterygii</taxon>
        <taxon>Neopterygii</taxon>
        <taxon>Teleostei</taxon>
        <taxon>Ostariophysi</taxon>
        <taxon>Siluriformes</taxon>
        <taxon>Sisoridae</taxon>
        <taxon>Sisorinae</taxon>
        <taxon>Bagarius</taxon>
    </lineage>
</organism>
<feature type="transmembrane region" description="Helical" evidence="1">
    <location>
        <begin position="47"/>
        <end position="64"/>
    </location>
</feature>
<dbReference type="Proteomes" id="UP000319801">
    <property type="component" value="Unassembled WGS sequence"/>
</dbReference>
<evidence type="ECO:0000313" key="3">
    <source>
        <dbReference type="Proteomes" id="UP000319801"/>
    </source>
</evidence>
<keyword evidence="1" id="KW-0812">Transmembrane</keyword>
<keyword evidence="1" id="KW-0472">Membrane</keyword>
<dbReference type="EMBL" id="VCAZ01000097">
    <property type="protein sequence ID" value="TSR87288.1"/>
    <property type="molecule type" value="Genomic_DNA"/>
</dbReference>